<dbReference type="InterPro" id="IPR038717">
    <property type="entry name" value="Tc1-like_DDE_dom"/>
</dbReference>
<dbReference type="NCBIfam" id="NF033545">
    <property type="entry name" value="transpos_IS630"/>
    <property type="match status" value="1"/>
</dbReference>
<dbReference type="Gene3D" id="3.30.420.10">
    <property type="entry name" value="Ribonuclease H-like superfamily/Ribonuclease H"/>
    <property type="match status" value="1"/>
</dbReference>
<dbReference type="SUPFAM" id="SSF46689">
    <property type="entry name" value="Homeodomain-like"/>
    <property type="match status" value="1"/>
</dbReference>
<dbReference type="InterPro" id="IPR036397">
    <property type="entry name" value="RNaseH_sf"/>
</dbReference>
<accession>A0A9W9KMI2</accession>
<gene>
    <name evidence="2" type="ORF">NUU61_001305</name>
    <name evidence="3" type="ORF">NUU61_001568</name>
</gene>
<proteinExistence type="predicted"/>
<dbReference type="EMBL" id="JAPMSZ010000002">
    <property type="protein sequence ID" value="KAJ5111938.1"/>
    <property type="molecule type" value="Genomic_DNA"/>
</dbReference>
<dbReference type="Proteomes" id="UP001141434">
    <property type="component" value="Unassembled WGS sequence"/>
</dbReference>
<comment type="caution">
    <text evidence="2">The sequence shown here is derived from an EMBL/GenBank/DDBJ whole genome shotgun (WGS) entry which is preliminary data.</text>
</comment>
<dbReference type="InterPro" id="IPR009057">
    <property type="entry name" value="Homeodomain-like_sf"/>
</dbReference>
<dbReference type="EMBL" id="JAPMSZ010000002">
    <property type="protein sequence ID" value="KAJ5111675.1"/>
    <property type="molecule type" value="Genomic_DNA"/>
</dbReference>
<dbReference type="GeneID" id="81391055"/>
<protein>
    <recommendedName>
        <fullName evidence="1">Tc1-like transposase DDE domain-containing protein</fullName>
    </recommendedName>
</protein>
<evidence type="ECO:0000313" key="2">
    <source>
        <dbReference type="EMBL" id="KAJ5111675.1"/>
    </source>
</evidence>
<dbReference type="SUPFAM" id="SSF53098">
    <property type="entry name" value="Ribonuclease H-like"/>
    <property type="match status" value="1"/>
</dbReference>
<dbReference type="InterPro" id="IPR012337">
    <property type="entry name" value="RNaseH-like_sf"/>
</dbReference>
<evidence type="ECO:0000313" key="4">
    <source>
        <dbReference type="Proteomes" id="UP001141434"/>
    </source>
</evidence>
<evidence type="ECO:0000313" key="3">
    <source>
        <dbReference type="EMBL" id="KAJ5111938.1"/>
    </source>
</evidence>
<dbReference type="RefSeq" id="XP_056515154.1">
    <property type="nucleotide sequence ID" value="XM_056651887.1"/>
</dbReference>
<evidence type="ECO:0000259" key="1">
    <source>
        <dbReference type="Pfam" id="PF13358"/>
    </source>
</evidence>
<dbReference type="InterPro" id="IPR047655">
    <property type="entry name" value="Transpos_IS630-like"/>
</dbReference>
<name>A0A9W9KMI2_9EURO</name>
<reference evidence="2" key="1">
    <citation type="submission" date="2022-11" db="EMBL/GenBank/DDBJ databases">
        <authorList>
            <person name="Petersen C."/>
        </authorList>
    </citation>
    <scope>NUCLEOTIDE SEQUENCE</scope>
    <source>
        <strain evidence="2">IBT 34128</strain>
    </source>
</reference>
<feature type="domain" description="Tc1-like transposase DDE" evidence="1">
    <location>
        <begin position="144"/>
        <end position="280"/>
    </location>
</feature>
<organism evidence="2 4">
    <name type="scientific">Penicillium alfredii</name>
    <dbReference type="NCBI Taxonomy" id="1506179"/>
    <lineage>
        <taxon>Eukaryota</taxon>
        <taxon>Fungi</taxon>
        <taxon>Dikarya</taxon>
        <taxon>Ascomycota</taxon>
        <taxon>Pezizomycotina</taxon>
        <taxon>Eurotiomycetes</taxon>
        <taxon>Eurotiomycetidae</taxon>
        <taxon>Eurotiales</taxon>
        <taxon>Aspergillaceae</taxon>
        <taxon>Penicillium</taxon>
    </lineage>
</organism>
<dbReference type="GO" id="GO:0003676">
    <property type="term" value="F:nucleic acid binding"/>
    <property type="evidence" value="ECO:0007669"/>
    <property type="project" value="InterPro"/>
</dbReference>
<dbReference type="OrthoDB" id="5379619at2759"/>
<reference evidence="2" key="2">
    <citation type="journal article" date="2023" name="IMA Fungus">
        <title>Comparative genomic study of the Penicillium genus elucidates a diverse pangenome and 15 lateral gene transfer events.</title>
        <authorList>
            <person name="Petersen C."/>
            <person name="Sorensen T."/>
            <person name="Nielsen M.R."/>
            <person name="Sondergaard T.E."/>
            <person name="Sorensen J.L."/>
            <person name="Fitzpatrick D.A."/>
            <person name="Frisvad J.C."/>
            <person name="Nielsen K.L."/>
        </authorList>
    </citation>
    <scope>NUCLEOTIDE SEQUENCE</scope>
    <source>
        <strain evidence="2">IBT 34128</strain>
    </source>
</reference>
<dbReference type="Pfam" id="PF13358">
    <property type="entry name" value="DDE_3"/>
    <property type="match status" value="1"/>
</dbReference>
<dbReference type="AlphaFoldDB" id="A0A9W9KMI2"/>
<dbReference type="PANTHER" id="PTHR46564:SF1">
    <property type="entry name" value="TRANSPOSASE"/>
    <property type="match status" value="1"/>
</dbReference>
<keyword evidence="4" id="KW-1185">Reference proteome</keyword>
<sequence>MAPRLPPAKLHLIRDMIESQSLGTSKMAEEAECSQATIINIRANLRQFGSVHAPPTRIGRKRTVTPLMIEALCEHLSEKPGLYLDEMAVFLWDEFRTLVTTSSIRRALVANGWSKKSTRQQARERNADLREWYLHNLSDFQSYQLVYVDESGCDKRVGFRRTGWSPLGVSPMQVSQFHRDQRYQILPAYSQDGIVFSRIFRGSTDATVFEDFIAQLLQHCGRWPEPKSVLVMDNASFHHSERITQMCVDAGVKLVYLPPYSPDLNPIEEFFAELKAFIKRNWGYYEVDPDQGFDAFLGWCIDVVGAKEESARGHFRHAGLKIEEASENC</sequence>
<dbReference type="PANTHER" id="PTHR46564">
    <property type="entry name" value="TRANSPOSASE"/>
    <property type="match status" value="1"/>
</dbReference>